<dbReference type="GO" id="GO:0006545">
    <property type="term" value="P:glycine biosynthetic process"/>
    <property type="evidence" value="ECO:0007669"/>
    <property type="project" value="TreeGrafter"/>
</dbReference>
<dbReference type="SUPFAM" id="SSF53383">
    <property type="entry name" value="PLP-dependent transferases"/>
    <property type="match status" value="1"/>
</dbReference>
<dbReference type="Proteomes" id="UP000319852">
    <property type="component" value="Chromosome"/>
</dbReference>
<name>A0A517MYY8_9BACT</name>
<dbReference type="InterPro" id="IPR023603">
    <property type="entry name" value="Low_specificity_L-TA-like"/>
</dbReference>
<evidence type="ECO:0000259" key="6">
    <source>
        <dbReference type="Pfam" id="PF01212"/>
    </source>
</evidence>
<dbReference type="GO" id="GO:0008732">
    <property type="term" value="F:L-allo-threonine aldolase activity"/>
    <property type="evidence" value="ECO:0007669"/>
    <property type="project" value="UniProtKB-EC"/>
</dbReference>
<evidence type="ECO:0000256" key="1">
    <source>
        <dbReference type="ARBA" id="ARBA00001933"/>
    </source>
</evidence>
<dbReference type="GO" id="GO:0006567">
    <property type="term" value="P:L-threonine catabolic process"/>
    <property type="evidence" value="ECO:0007669"/>
    <property type="project" value="TreeGrafter"/>
</dbReference>
<dbReference type="EC" id="4.1.2.49" evidence="7"/>
<dbReference type="InterPro" id="IPR001597">
    <property type="entry name" value="ArAA_b-elim_lyase/Thr_aldolase"/>
</dbReference>
<dbReference type="RefSeq" id="WP_145061337.1">
    <property type="nucleotide sequence ID" value="NZ_CP036263.1"/>
</dbReference>
<keyword evidence="4 7" id="KW-0456">Lyase</keyword>
<dbReference type="Gene3D" id="3.90.1150.10">
    <property type="entry name" value="Aspartate Aminotransferase, domain 1"/>
    <property type="match status" value="1"/>
</dbReference>
<feature type="domain" description="Aromatic amino acid beta-eliminating lyase/threonine aldolase" evidence="6">
    <location>
        <begin position="3"/>
        <end position="288"/>
    </location>
</feature>
<evidence type="ECO:0000256" key="5">
    <source>
        <dbReference type="PIRSR" id="PIRSR017617-1"/>
    </source>
</evidence>
<reference evidence="7 8" key="1">
    <citation type="submission" date="2019-02" db="EMBL/GenBank/DDBJ databases">
        <title>Deep-cultivation of Planctomycetes and their phenomic and genomic characterization uncovers novel biology.</title>
        <authorList>
            <person name="Wiegand S."/>
            <person name="Jogler M."/>
            <person name="Boedeker C."/>
            <person name="Pinto D."/>
            <person name="Vollmers J."/>
            <person name="Rivas-Marin E."/>
            <person name="Kohn T."/>
            <person name="Peeters S.H."/>
            <person name="Heuer A."/>
            <person name="Rast P."/>
            <person name="Oberbeckmann S."/>
            <person name="Bunk B."/>
            <person name="Jeske O."/>
            <person name="Meyerdierks A."/>
            <person name="Storesund J.E."/>
            <person name="Kallscheuer N."/>
            <person name="Luecker S."/>
            <person name="Lage O.M."/>
            <person name="Pohl T."/>
            <person name="Merkel B.J."/>
            <person name="Hornburger P."/>
            <person name="Mueller R.-W."/>
            <person name="Bruemmer F."/>
            <person name="Labrenz M."/>
            <person name="Spormann A.M."/>
            <person name="Op den Camp H."/>
            <person name="Overmann J."/>
            <person name="Amann R."/>
            <person name="Jetten M.S.M."/>
            <person name="Mascher T."/>
            <person name="Medema M.H."/>
            <person name="Devos D.P."/>
            <person name="Kaster A.-K."/>
            <person name="Ovreas L."/>
            <person name="Rohde M."/>
            <person name="Galperin M.Y."/>
            <person name="Jogler C."/>
        </authorList>
    </citation>
    <scope>NUCLEOTIDE SEQUENCE [LARGE SCALE GENOMIC DNA]</scope>
    <source>
        <strain evidence="7 8">HG15A2</strain>
    </source>
</reference>
<feature type="modified residue" description="N6-(pyridoxal phosphate)lysine" evidence="5">
    <location>
        <position position="199"/>
    </location>
</feature>
<gene>
    <name evidence="7" type="primary">ltaA</name>
    <name evidence="7" type="ORF">HG15A2_34220</name>
</gene>
<dbReference type="NCBIfam" id="NF041359">
    <property type="entry name" value="GntG_guanitoxin"/>
    <property type="match status" value="1"/>
</dbReference>
<keyword evidence="8" id="KW-1185">Reference proteome</keyword>
<dbReference type="CDD" id="cd06502">
    <property type="entry name" value="TA_like"/>
    <property type="match status" value="1"/>
</dbReference>
<evidence type="ECO:0000256" key="3">
    <source>
        <dbReference type="ARBA" id="ARBA00022898"/>
    </source>
</evidence>
<organism evidence="7 8">
    <name type="scientific">Adhaeretor mobilis</name>
    <dbReference type="NCBI Taxonomy" id="1930276"/>
    <lineage>
        <taxon>Bacteria</taxon>
        <taxon>Pseudomonadati</taxon>
        <taxon>Planctomycetota</taxon>
        <taxon>Planctomycetia</taxon>
        <taxon>Pirellulales</taxon>
        <taxon>Lacipirellulaceae</taxon>
        <taxon>Adhaeretor</taxon>
    </lineage>
</organism>
<protein>
    <submittedName>
        <fullName evidence="7">L-allo-threonine aldolase</fullName>
        <ecNumber evidence="7">4.1.2.49</ecNumber>
    </submittedName>
</protein>
<evidence type="ECO:0000313" key="7">
    <source>
        <dbReference type="EMBL" id="QDT00087.1"/>
    </source>
</evidence>
<sequence>MIDLRSDTVTKPTDAMRAAMATAEVGDDMFGEDPTVAKLEATIAKRLGKERALFVPSGSMGNLLGIRVHCGPGDEFLAEESCHILRYEQGSYAQVWGVAVQAIPGQRGILEPEQLVDRIRRVDMHCAQTRLVCLENTHNYGGGTIQPIEAVQEICQWAATHGLKRHLDGARLFNAVVATGIAAKDWAQHFDTVSVCFSKGLGAPVGSALCGTAEHIERARWHRKALGGAMRQAGILAAGALYGLENHTDRLAEDHANALTLAQAISEAEGLTLAGEVQTNLVFFDVDERLGTAEQFNAKLAERGVLMFDVAPQKMRAVTHLGVTAEEVRQAGGILKELSR</sequence>
<dbReference type="Pfam" id="PF01212">
    <property type="entry name" value="Beta_elim_lyase"/>
    <property type="match status" value="1"/>
</dbReference>
<evidence type="ECO:0000256" key="4">
    <source>
        <dbReference type="ARBA" id="ARBA00023239"/>
    </source>
</evidence>
<dbReference type="PANTHER" id="PTHR48097:SF9">
    <property type="entry name" value="L-THREONINE ALDOLASE"/>
    <property type="match status" value="1"/>
</dbReference>
<dbReference type="Gene3D" id="3.40.640.10">
    <property type="entry name" value="Type I PLP-dependent aspartate aminotransferase-like (Major domain)"/>
    <property type="match status" value="1"/>
</dbReference>
<dbReference type="FunFam" id="3.40.640.10:FF:000030">
    <property type="entry name" value="Low-specificity L-threonine aldolase"/>
    <property type="match status" value="1"/>
</dbReference>
<keyword evidence="3" id="KW-0663">Pyridoxal phosphate</keyword>
<dbReference type="OrthoDB" id="9774495at2"/>
<dbReference type="KEGG" id="amob:HG15A2_34220"/>
<dbReference type="GO" id="GO:0005829">
    <property type="term" value="C:cytosol"/>
    <property type="evidence" value="ECO:0007669"/>
    <property type="project" value="TreeGrafter"/>
</dbReference>
<dbReference type="InterPro" id="IPR015422">
    <property type="entry name" value="PyrdxlP-dep_Trfase_small"/>
</dbReference>
<dbReference type="AlphaFoldDB" id="A0A517MYY8"/>
<dbReference type="PIRSF" id="PIRSF017617">
    <property type="entry name" value="Thr_aldolase"/>
    <property type="match status" value="1"/>
</dbReference>
<proteinExistence type="inferred from homology"/>
<accession>A0A517MYY8</accession>
<dbReference type="InterPro" id="IPR015421">
    <property type="entry name" value="PyrdxlP-dep_Trfase_major"/>
</dbReference>
<dbReference type="InterPro" id="IPR015424">
    <property type="entry name" value="PyrdxlP-dep_Trfase"/>
</dbReference>
<dbReference type="PANTHER" id="PTHR48097">
    <property type="entry name" value="L-THREONINE ALDOLASE-RELATED"/>
    <property type="match status" value="1"/>
</dbReference>
<evidence type="ECO:0000256" key="2">
    <source>
        <dbReference type="ARBA" id="ARBA00006966"/>
    </source>
</evidence>
<comment type="similarity">
    <text evidence="2">Belongs to the threonine aldolase family.</text>
</comment>
<evidence type="ECO:0000313" key="8">
    <source>
        <dbReference type="Proteomes" id="UP000319852"/>
    </source>
</evidence>
<dbReference type="EMBL" id="CP036263">
    <property type="protein sequence ID" value="QDT00087.1"/>
    <property type="molecule type" value="Genomic_DNA"/>
</dbReference>
<comment type="cofactor">
    <cofactor evidence="1">
        <name>pyridoxal 5'-phosphate</name>
        <dbReference type="ChEBI" id="CHEBI:597326"/>
    </cofactor>
</comment>